<dbReference type="SUPFAM" id="SSF51905">
    <property type="entry name" value="FAD/NAD(P)-binding domain"/>
    <property type="match status" value="1"/>
</dbReference>
<dbReference type="Proteomes" id="UP000184204">
    <property type="component" value="Unassembled WGS sequence"/>
</dbReference>
<reference evidence="13" key="3">
    <citation type="submission" date="2016-11" db="EMBL/GenBank/DDBJ databases">
        <authorList>
            <person name="Varghese N."/>
            <person name="Submissions S."/>
        </authorList>
    </citation>
    <scope>NUCLEOTIDE SEQUENCE</scope>
    <source>
        <strain evidence="13">DSM 1682</strain>
    </source>
</reference>
<evidence type="ECO:0000256" key="4">
    <source>
        <dbReference type="ARBA" id="ARBA00022630"/>
    </source>
</evidence>
<evidence type="ECO:0000313" key="15">
    <source>
        <dbReference type="Proteomes" id="UP000184204"/>
    </source>
</evidence>
<feature type="domain" description="FAD/NAD(P)-binding" evidence="11">
    <location>
        <begin position="370"/>
        <end position="593"/>
    </location>
</feature>
<name>A0A0X1U793_ANAPI</name>
<evidence type="ECO:0000256" key="9">
    <source>
        <dbReference type="ARBA" id="ARBA00023014"/>
    </source>
</evidence>
<dbReference type="InterPro" id="IPR036188">
    <property type="entry name" value="FAD/NAD-bd_sf"/>
</dbReference>
<dbReference type="InterPro" id="IPR051793">
    <property type="entry name" value="NADH:flavin_oxidoreductase"/>
</dbReference>
<evidence type="ECO:0000256" key="1">
    <source>
        <dbReference type="ARBA" id="ARBA00001917"/>
    </source>
</evidence>
<dbReference type="Pfam" id="PF07992">
    <property type="entry name" value="Pyr_redox_2"/>
    <property type="match status" value="1"/>
</dbReference>
<keyword evidence="6" id="KW-0479">Metal-binding</keyword>
<reference evidence="14" key="2">
    <citation type="submission" date="2016-01" db="EMBL/GenBank/DDBJ databases">
        <authorList>
            <person name="Poehlein A."/>
            <person name="Schlien K."/>
            <person name="Gottschalk G."/>
            <person name="Buckel W."/>
            <person name="Daniel R."/>
        </authorList>
    </citation>
    <scope>NUCLEOTIDE SEQUENCE [LARGE SCALE GENOMIC DNA]</scope>
    <source>
        <strain evidence="14">X2</strain>
    </source>
</reference>
<keyword evidence="9" id="KW-0411">Iron-sulfur</keyword>
<dbReference type="Pfam" id="PF00724">
    <property type="entry name" value="Oxidored_FMN"/>
    <property type="match status" value="1"/>
</dbReference>
<comment type="cofactor">
    <cofactor evidence="1">
        <name>FMN</name>
        <dbReference type="ChEBI" id="CHEBI:58210"/>
    </cofactor>
</comment>
<keyword evidence="14" id="KW-1185">Reference proteome</keyword>
<evidence type="ECO:0000259" key="10">
    <source>
        <dbReference type="Pfam" id="PF00724"/>
    </source>
</evidence>
<proteinExistence type="inferred from homology"/>
<comment type="similarity">
    <text evidence="3">In the N-terminal section; belongs to the NADH:flavin oxidoreductase/NADH oxidase family.</text>
</comment>
<dbReference type="Gene3D" id="3.20.20.70">
    <property type="entry name" value="Aldolase class I"/>
    <property type="match status" value="1"/>
</dbReference>
<dbReference type="KEGG" id="cpro:CPRO_12230"/>
<dbReference type="AlphaFoldDB" id="A0A0X1U793"/>
<dbReference type="CDD" id="cd02803">
    <property type="entry name" value="OYE_like_FMN_family"/>
    <property type="match status" value="1"/>
</dbReference>
<dbReference type="EMBL" id="FQUA01000006">
    <property type="protein sequence ID" value="SHE74132.1"/>
    <property type="molecule type" value="Genomic_DNA"/>
</dbReference>
<reference evidence="15" key="4">
    <citation type="submission" date="2016-11" db="EMBL/GenBank/DDBJ databases">
        <authorList>
            <person name="Jaros S."/>
            <person name="Januszkiewicz K."/>
            <person name="Wedrychowicz H."/>
        </authorList>
    </citation>
    <scope>NUCLEOTIDE SEQUENCE [LARGE SCALE GENOMIC DNA]</scope>
    <source>
        <strain evidence="15">DSM 1682</strain>
    </source>
</reference>
<dbReference type="GO" id="GO:0051536">
    <property type="term" value="F:iron-sulfur cluster binding"/>
    <property type="evidence" value="ECO:0007669"/>
    <property type="project" value="UniProtKB-KW"/>
</dbReference>
<evidence type="ECO:0000256" key="8">
    <source>
        <dbReference type="ARBA" id="ARBA00023004"/>
    </source>
</evidence>
<organism evidence="13 15">
    <name type="scientific">Anaerotignum propionicum DSM 1682</name>
    <dbReference type="NCBI Taxonomy" id="991789"/>
    <lineage>
        <taxon>Bacteria</taxon>
        <taxon>Bacillati</taxon>
        <taxon>Bacillota</taxon>
        <taxon>Clostridia</taxon>
        <taxon>Lachnospirales</taxon>
        <taxon>Anaerotignaceae</taxon>
        <taxon>Anaerotignum</taxon>
    </lineage>
</organism>
<evidence type="ECO:0000259" key="11">
    <source>
        <dbReference type="Pfam" id="PF07992"/>
    </source>
</evidence>
<dbReference type="InterPro" id="IPR001155">
    <property type="entry name" value="OxRdtase_FMN_N"/>
</dbReference>
<dbReference type="PANTHER" id="PTHR42917:SF2">
    <property type="entry name" value="2,4-DIENOYL-COA REDUCTASE [(2E)-ENOYL-COA-PRODUCING]"/>
    <property type="match status" value="1"/>
</dbReference>
<evidence type="ECO:0000256" key="3">
    <source>
        <dbReference type="ARBA" id="ARBA00011048"/>
    </source>
</evidence>
<dbReference type="InterPro" id="IPR013785">
    <property type="entry name" value="Aldolase_TIM"/>
</dbReference>
<dbReference type="EMBL" id="CP014223">
    <property type="protein sequence ID" value="AMJ40816.1"/>
    <property type="molecule type" value="Genomic_DNA"/>
</dbReference>
<keyword evidence="5" id="KW-0288">FMN</keyword>
<evidence type="ECO:0000313" key="14">
    <source>
        <dbReference type="Proteomes" id="UP000068026"/>
    </source>
</evidence>
<dbReference type="PRINTS" id="PR00469">
    <property type="entry name" value="PNDRDTASEII"/>
</dbReference>
<dbReference type="GO" id="GO:0010181">
    <property type="term" value="F:FMN binding"/>
    <property type="evidence" value="ECO:0007669"/>
    <property type="project" value="InterPro"/>
</dbReference>
<evidence type="ECO:0000256" key="7">
    <source>
        <dbReference type="ARBA" id="ARBA00023002"/>
    </source>
</evidence>
<gene>
    <name evidence="12" type="ORF">CPRO_12230</name>
    <name evidence="13" type="ORF">SAMN02745151_01634</name>
</gene>
<keyword evidence="7 12" id="KW-0560">Oxidoreductase</keyword>
<dbReference type="Gene3D" id="3.50.50.60">
    <property type="entry name" value="FAD/NAD(P)-binding domain"/>
    <property type="match status" value="1"/>
</dbReference>
<dbReference type="PRINTS" id="PR00368">
    <property type="entry name" value="FADPNR"/>
</dbReference>
<dbReference type="SUPFAM" id="SSF51395">
    <property type="entry name" value="FMN-linked oxidoreductases"/>
    <property type="match status" value="1"/>
</dbReference>
<sequence>MLYSSFRIREMELKNRWIMLAMHTGFAEGNEISEREFAFYEARAKGGAAGITLTLAVNEAGGLKGMHQIGNLSLQSLKELAERIHQYDCKLIVQLFHCGRNESLENHEDRPLVAPSPVPSPIFKAEPKEMSEKALAETIEAFAFAGGFCKSAGVDAIEISASAGYLLSEFLSPNTNLRTDAYGYGTNQGMNFPLEVIHAVRENVGGLPVILKVSGAQMMEGGYELEDTISFCRLASKYIDCVTVTGGWHESPIDQISYHVSKGAYAPFAGAIRKYTALPVIACNRIHDGETAERLLEESLCDLVGTARAFLADPQFANRVEQKELFLPCQGCNRCITSVLKGQEIWCGFNPEVGQEYFENQRRKIATRKEVVVVGGGPAGMEAAKKSAERGFMTTLITEESSLGGQFILAAKPPKKDGISEYVAYMEETLKNLGVQIIFGQKCDADFLLSKKPYFTVIATGSQPSSPAIKGIENGIFANDILSGKVSLPPQSEEGQIVIIGGGVVGLETAAFIKETDQERKIKIIEAKTTFGKDLGALSRPLISQLRANGVQLMADTTADALETGKVFISIGEQKFFLQGDAILLATGAKASEYADLTMPLMDERLSYALVGDAENLGDGGDAIKSAYELFKRLYLA</sequence>
<dbReference type="Proteomes" id="UP000068026">
    <property type="component" value="Chromosome"/>
</dbReference>
<feature type="domain" description="NADH:flavin oxidoreductase/NADH oxidase N-terminal" evidence="10">
    <location>
        <begin position="2"/>
        <end position="323"/>
    </location>
</feature>
<evidence type="ECO:0000256" key="6">
    <source>
        <dbReference type="ARBA" id="ARBA00022723"/>
    </source>
</evidence>
<evidence type="ECO:0000256" key="2">
    <source>
        <dbReference type="ARBA" id="ARBA00001966"/>
    </source>
</evidence>
<dbReference type="EC" id="1.-.-.-" evidence="12"/>
<dbReference type="GO" id="GO:0046872">
    <property type="term" value="F:metal ion binding"/>
    <property type="evidence" value="ECO:0007669"/>
    <property type="project" value="UniProtKB-KW"/>
</dbReference>
<accession>A0A0X1U793</accession>
<evidence type="ECO:0000313" key="12">
    <source>
        <dbReference type="EMBL" id="AMJ40816.1"/>
    </source>
</evidence>
<evidence type="ECO:0000313" key="13">
    <source>
        <dbReference type="EMBL" id="SHE74132.1"/>
    </source>
</evidence>
<dbReference type="Gene3D" id="3.40.50.720">
    <property type="entry name" value="NAD(P)-binding Rossmann-like Domain"/>
    <property type="match status" value="1"/>
</dbReference>
<comment type="cofactor">
    <cofactor evidence="2">
        <name>[4Fe-4S] cluster</name>
        <dbReference type="ChEBI" id="CHEBI:49883"/>
    </cofactor>
</comment>
<dbReference type="OrthoDB" id="9772736at2"/>
<dbReference type="GO" id="GO:0016491">
    <property type="term" value="F:oxidoreductase activity"/>
    <property type="evidence" value="ECO:0007669"/>
    <property type="project" value="UniProtKB-KW"/>
</dbReference>
<keyword evidence="4" id="KW-0285">Flavoprotein</keyword>
<dbReference type="RefSeq" id="WP_066049036.1">
    <property type="nucleotide sequence ID" value="NZ_CP014223.1"/>
</dbReference>
<evidence type="ECO:0000256" key="5">
    <source>
        <dbReference type="ARBA" id="ARBA00022643"/>
    </source>
</evidence>
<dbReference type="PANTHER" id="PTHR42917">
    <property type="entry name" value="2,4-DIENOYL-COA REDUCTASE"/>
    <property type="match status" value="1"/>
</dbReference>
<reference evidence="12 14" key="1">
    <citation type="journal article" date="2016" name="Genome Announc.">
        <title>Complete Genome Sequence of the Amino Acid-Fermenting Clostridium propionicum X2 (DSM 1682).</title>
        <authorList>
            <person name="Poehlein A."/>
            <person name="Schlien K."/>
            <person name="Chowdhury N.P."/>
            <person name="Gottschalk G."/>
            <person name="Buckel W."/>
            <person name="Daniel R."/>
        </authorList>
    </citation>
    <scope>NUCLEOTIDE SEQUENCE [LARGE SCALE GENOMIC DNA]</scope>
    <source>
        <strain evidence="12 14">X2</strain>
    </source>
</reference>
<keyword evidence="8" id="KW-0408">Iron</keyword>
<dbReference type="InterPro" id="IPR023753">
    <property type="entry name" value="FAD/NAD-binding_dom"/>
</dbReference>
<protein>
    <submittedName>
        <fullName evidence="13">2,4-dienoyl-CoA reductase (NADPH2)</fullName>
    </submittedName>
    <submittedName>
        <fullName evidence="12">NADH oxidase</fullName>
        <ecNumber evidence="12">1.-.-.-</ecNumber>
    </submittedName>
</protein>